<accession>A0A7S1XNG1</accession>
<proteinExistence type="predicted"/>
<organism evidence="2">
    <name type="scientific">Phaeomonas parva</name>
    <dbReference type="NCBI Taxonomy" id="124430"/>
    <lineage>
        <taxon>Eukaryota</taxon>
        <taxon>Sar</taxon>
        <taxon>Stramenopiles</taxon>
        <taxon>Ochrophyta</taxon>
        <taxon>Pinguiophyceae</taxon>
        <taxon>Pinguiochrysidales</taxon>
        <taxon>Pinguiochrysidaceae</taxon>
        <taxon>Phaeomonas</taxon>
    </lineage>
</organism>
<dbReference type="Gene3D" id="3.40.50.720">
    <property type="entry name" value="NAD(P)-binding Rossmann-like Domain"/>
    <property type="match status" value="1"/>
</dbReference>
<protein>
    <submittedName>
        <fullName evidence="2">Uncharacterized protein</fullName>
    </submittedName>
</protein>
<dbReference type="Pfam" id="PF00106">
    <property type="entry name" value="adh_short"/>
    <property type="match status" value="1"/>
</dbReference>
<dbReference type="GO" id="GO:0016616">
    <property type="term" value="F:oxidoreductase activity, acting on the CH-OH group of donors, NAD or NADP as acceptor"/>
    <property type="evidence" value="ECO:0007669"/>
    <property type="project" value="TreeGrafter"/>
</dbReference>
<sequence>MRYTLPRLLGAVTLGQALRFAAALGLGGGLGRRMGRFSTNVSMVAASESVPIPRTPAPTPSHSVIPGTSEVEDQPVVTPLCEASTVMVVGGTRGIGLEFVQQLLSKGCNVIATHRGSAPPAELAALGACHAGKFSTLSMDVGDEASIAAAADKLSQESTQLTHIIHNAGIYGPPGSLDGQERFGRPAASPTTKEAMMDVFSINAVGPFLVAQQFSKVLGAPSGQLPIIAILTSKVGSVDDNGSGGAYAYRASKSACNIIAKSLYVDLRSEEKATMVLLHPGYVRTDMTSGKGLIDADESVAGMLRAVEATGPSVPFRFVDYKACRIPW</sequence>
<reference evidence="2" key="1">
    <citation type="submission" date="2021-01" db="EMBL/GenBank/DDBJ databases">
        <authorList>
            <person name="Corre E."/>
            <person name="Pelletier E."/>
            <person name="Niang G."/>
            <person name="Scheremetjew M."/>
            <person name="Finn R."/>
            <person name="Kale V."/>
            <person name="Holt S."/>
            <person name="Cochrane G."/>
            <person name="Meng A."/>
            <person name="Brown T."/>
            <person name="Cohen L."/>
        </authorList>
    </citation>
    <scope>NUCLEOTIDE SEQUENCE</scope>
    <source>
        <strain evidence="2">CCMP2877</strain>
    </source>
</reference>
<dbReference type="PRINTS" id="PR00081">
    <property type="entry name" value="GDHRDH"/>
</dbReference>
<dbReference type="InterPro" id="IPR002347">
    <property type="entry name" value="SDR_fam"/>
</dbReference>
<name>A0A7S1XNG1_9STRA</name>
<dbReference type="InterPro" id="IPR036291">
    <property type="entry name" value="NAD(P)-bd_dom_sf"/>
</dbReference>
<dbReference type="PANTHER" id="PTHR45458:SF1">
    <property type="entry name" value="SHORT CHAIN DEHYDROGENASE"/>
    <property type="match status" value="1"/>
</dbReference>
<evidence type="ECO:0000313" key="2">
    <source>
        <dbReference type="EMBL" id="CAD9252028.1"/>
    </source>
</evidence>
<feature type="region of interest" description="Disordered" evidence="1">
    <location>
        <begin position="52"/>
        <end position="71"/>
    </location>
</feature>
<dbReference type="EMBL" id="HBGJ01016184">
    <property type="protein sequence ID" value="CAD9252028.1"/>
    <property type="molecule type" value="Transcribed_RNA"/>
</dbReference>
<dbReference type="SUPFAM" id="SSF51735">
    <property type="entry name" value="NAD(P)-binding Rossmann-fold domains"/>
    <property type="match status" value="1"/>
</dbReference>
<evidence type="ECO:0000256" key="1">
    <source>
        <dbReference type="SAM" id="MobiDB-lite"/>
    </source>
</evidence>
<dbReference type="InterPro" id="IPR052184">
    <property type="entry name" value="SDR_enzymes"/>
</dbReference>
<dbReference type="CDD" id="cd05325">
    <property type="entry name" value="carb_red_sniffer_like_SDR_c"/>
    <property type="match status" value="1"/>
</dbReference>
<gene>
    <name evidence="2" type="ORF">PPAR1163_LOCUS10391</name>
</gene>
<dbReference type="PANTHER" id="PTHR45458">
    <property type="entry name" value="SHORT-CHAIN DEHYDROGENASE/REDUCTASE SDR"/>
    <property type="match status" value="1"/>
</dbReference>
<dbReference type="AlphaFoldDB" id="A0A7S1XNG1"/>